<keyword evidence="2" id="KW-1133">Transmembrane helix</keyword>
<evidence type="ECO:0000313" key="4">
    <source>
        <dbReference type="EMBL" id="RKR15023.1"/>
    </source>
</evidence>
<dbReference type="InterPro" id="IPR032812">
    <property type="entry name" value="SbsA_Ig"/>
</dbReference>
<gene>
    <name evidence="4" type="ORF">CLV91_1105</name>
</gene>
<feature type="domain" description="SbsA Ig-like" evidence="3">
    <location>
        <begin position="42"/>
        <end position="142"/>
    </location>
</feature>
<keyword evidence="2" id="KW-0472">Membrane</keyword>
<evidence type="ECO:0000256" key="2">
    <source>
        <dbReference type="SAM" id="Phobius"/>
    </source>
</evidence>
<dbReference type="Pfam" id="PF13205">
    <property type="entry name" value="Big_5"/>
    <property type="match status" value="1"/>
</dbReference>
<feature type="transmembrane region" description="Helical" evidence="2">
    <location>
        <begin position="6"/>
        <end position="26"/>
    </location>
</feature>
<reference evidence="4 5" key="1">
    <citation type="submission" date="2018-10" db="EMBL/GenBank/DDBJ databases">
        <title>Genomic Encyclopedia of Archaeal and Bacterial Type Strains, Phase II (KMG-II): from individual species to whole genera.</title>
        <authorList>
            <person name="Goeker M."/>
        </authorList>
    </citation>
    <scope>NUCLEOTIDE SEQUENCE [LARGE SCALE GENOMIC DNA]</scope>
    <source>
        <strain evidence="4 5">DSM 25230</strain>
    </source>
</reference>
<evidence type="ECO:0000259" key="3">
    <source>
        <dbReference type="Pfam" id="PF13205"/>
    </source>
</evidence>
<sequence>MLLTILGMLQRILTCFFFSIIIAAFYQCARRGNPTGGPKDLDPPVLIKAEPENMSVNFSDTKIRLYFDEYVKLKDVQEQLIVSPPLKYTPLLSPQGSASKYVEIKIKDTLKENTTYTFNFGESIVDNNEGNPNRFLTYVFSTGSYIDSLEITGVIKDAFNKDSEEFVSVMLYEIDSTYNDSTIFKRPPNYITNTLDSTIIFNLRNLKKGKYALFALKDEAKNNIFDQNTDKIGFIKDTVIVPTDSIFLLNLFKEVPDFSMSLPSLTAKNKITFGYYGDGNDIEIDAISKIPDSVISTYKKEYKKDSINFWFTPFEMDSLLFLAKNNTFKTIDTFKIKNRKLELDSLKLIANYSGGIDFNQIFEIASNTPIIKTDTSKIKIINKDSLAVKHSITTDTLKNSVVFSFDKEPNESYQIDLFPGAITDFFNTSNDTLSFNLQTKGYADYGNLRLTLVGNSLTFPIIIQLTDEKGEVQREIYATEPKVFEFNNLKPSKYLARVLFDTNANKKWDTGNYLKQIQPERVSYYPVAIEVRANWELEQTFTIID</sequence>
<name>A0A495EEQ8_9FLAO</name>
<evidence type="ECO:0000313" key="5">
    <source>
        <dbReference type="Proteomes" id="UP000269412"/>
    </source>
</evidence>
<keyword evidence="1" id="KW-0732">Signal</keyword>
<accession>A0A495EEQ8</accession>
<protein>
    <submittedName>
        <fullName evidence="4">Ig-like domain-containing protein</fullName>
    </submittedName>
</protein>
<organism evidence="4 5">
    <name type="scientific">Maribacter vaceletii</name>
    <dbReference type="NCBI Taxonomy" id="1206816"/>
    <lineage>
        <taxon>Bacteria</taxon>
        <taxon>Pseudomonadati</taxon>
        <taxon>Bacteroidota</taxon>
        <taxon>Flavobacteriia</taxon>
        <taxon>Flavobacteriales</taxon>
        <taxon>Flavobacteriaceae</taxon>
        <taxon>Maribacter</taxon>
    </lineage>
</organism>
<dbReference type="EMBL" id="RBIQ01000007">
    <property type="protein sequence ID" value="RKR15023.1"/>
    <property type="molecule type" value="Genomic_DNA"/>
</dbReference>
<keyword evidence="2" id="KW-0812">Transmembrane</keyword>
<dbReference type="AlphaFoldDB" id="A0A495EEQ8"/>
<evidence type="ECO:0000256" key="1">
    <source>
        <dbReference type="ARBA" id="ARBA00022729"/>
    </source>
</evidence>
<proteinExistence type="predicted"/>
<comment type="caution">
    <text evidence="4">The sequence shown here is derived from an EMBL/GenBank/DDBJ whole genome shotgun (WGS) entry which is preliminary data.</text>
</comment>
<dbReference type="Proteomes" id="UP000269412">
    <property type="component" value="Unassembled WGS sequence"/>
</dbReference>
<keyword evidence="5" id="KW-1185">Reference proteome</keyword>